<dbReference type="GO" id="GO:0008762">
    <property type="term" value="F:UDP-N-acetylmuramate dehydrogenase activity"/>
    <property type="evidence" value="ECO:0007669"/>
    <property type="project" value="UniProtKB-UniRule"/>
</dbReference>
<keyword evidence="9 16" id="KW-0521">NADP</keyword>
<feature type="active site" description="Proton donor" evidence="16">
    <location>
        <position position="209"/>
    </location>
</feature>
<evidence type="ECO:0000313" key="18">
    <source>
        <dbReference type="EMBL" id="OGE98379.1"/>
    </source>
</evidence>
<evidence type="ECO:0000256" key="14">
    <source>
        <dbReference type="ARBA" id="ARBA00023316"/>
    </source>
</evidence>
<dbReference type="InterPro" id="IPR011601">
    <property type="entry name" value="MurB_C"/>
</dbReference>
<name>A0A1F5Q867_9BACT</name>
<dbReference type="InterPro" id="IPR016169">
    <property type="entry name" value="FAD-bd_PCMH_sub2"/>
</dbReference>
<dbReference type="GO" id="GO:0071949">
    <property type="term" value="F:FAD binding"/>
    <property type="evidence" value="ECO:0007669"/>
    <property type="project" value="InterPro"/>
</dbReference>
<dbReference type="SUPFAM" id="SSF56176">
    <property type="entry name" value="FAD-binding/transporter-associated domain-like"/>
    <property type="match status" value="1"/>
</dbReference>
<keyword evidence="6 16" id="KW-0132">Cell division</keyword>
<dbReference type="SUPFAM" id="SSF56194">
    <property type="entry name" value="Uridine diphospho-N-Acetylenolpyruvylglucosamine reductase, MurB, C-terminal domain"/>
    <property type="match status" value="1"/>
</dbReference>
<dbReference type="EMBL" id="MFFF01000034">
    <property type="protein sequence ID" value="OGE98379.1"/>
    <property type="molecule type" value="Genomic_DNA"/>
</dbReference>
<evidence type="ECO:0000256" key="5">
    <source>
        <dbReference type="ARBA" id="ARBA00022490"/>
    </source>
</evidence>
<dbReference type="Pfam" id="PF01565">
    <property type="entry name" value="FAD_binding_4"/>
    <property type="match status" value="1"/>
</dbReference>
<protein>
    <recommendedName>
        <fullName evidence="16">UDP-N-acetylenolpyruvoylglucosamine reductase</fullName>
        <ecNumber evidence="16">1.3.1.98</ecNumber>
    </recommendedName>
    <alternativeName>
        <fullName evidence="16">UDP-N-acetylmuramate dehydrogenase</fullName>
    </alternativeName>
</protein>
<dbReference type="InterPro" id="IPR016167">
    <property type="entry name" value="FAD-bd_PCMH_sub1"/>
</dbReference>
<evidence type="ECO:0000313" key="19">
    <source>
        <dbReference type="Proteomes" id="UP000177235"/>
    </source>
</evidence>
<evidence type="ECO:0000256" key="2">
    <source>
        <dbReference type="ARBA" id="ARBA00003921"/>
    </source>
</evidence>
<dbReference type="Gene3D" id="3.90.78.10">
    <property type="entry name" value="UDP-N-acetylenolpyruvoylglucosamine reductase, C-terminal domain"/>
    <property type="match status" value="1"/>
</dbReference>
<dbReference type="InterPro" id="IPR036318">
    <property type="entry name" value="FAD-bd_PCMH-like_sf"/>
</dbReference>
<organism evidence="18 19">
    <name type="scientific">Candidatus Doudnabacteria bacterium RIFCSPLOWO2_02_FULL_48_13</name>
    <dbReference type="NCBI Taxonomy" id="1817845"/>
    <lineage>
        <taxon>Bacteria</taxon>
        <taxon>Candidatus Doudnaibacteriota</taxon>
    </lineage>
</organism>
<keyword evidence="7 16" id="KW-0285">Flavoprotein</keyword>
<feature type="domain" description="FAD-binding PCMH-type" evidence="17">
    <location>
        <begin position="16"/>
        <end position="180"/>
    </location>
</feature>
<sequence>MLIKNDFPLRDFTTIGIGGPARLFVTVTNEKELVSALKLAKKSGKAWYVLGEGSNMVASDRGFSGMIIANQIEKYVRKGDRVTVGAGNNLFKFIMQLNVFGLAGMERMAGIPGTVGGAIYGCAGAYGQEIRDHLVSVRFWDGKKFRKFSNEECGFGYRGSAFKKHKNWVLTEAVFKLETGRAAELMKISRDTISLREKKYYPGLKCPGSFFKNLKLDDLPAKGAKALLKKIDPEAVKYGKLPSGYLLERIGAKGMKQGRVAVAHHHANLIFNTGGGKAADVKKLSTRLKRLVKKKFGIIIDEEVQYL</sequence>
<keyword evidence="13 16" id="KW-0131">Cell cycle</keyword>
<dbReference type="InterPro" id="IPR036635">
    <property type="entry name" value="MurB_C_sf"/>
</dbReference>
<dbReference type="Proteomes" id="UP000177235">
    <property type="component" value="Unassembled WGS sequence"/>
</dbReference>
<keyword evidence="11 16" id="KW-0573">Peptidoglycan synthesis</keyword>
<evidence type="ECO:0000256" key="12">
    <source>
        <dbReference type="ARBA" id="ARBA00023002"/>
    </source>
</evidence>
<evidence type="ECO:0000256" key="13">
    <source>
        <dbReference type="ARBA" id="ARBA00023306"/>
    </source>
</evidence>
<accession>A0A1F5Q867</accession>
<evidence type="ECO:0000256" key="1">
    <source>
        <dbReference type="ARBA" id="ARBA00001974"/>
    </source>
</evidence>
<feature type="active site" evidence="16">
    <location>
        <position position="158"/>
    </location>
</feature>
<comment type="function">
    <text evidence="2 16">Cell wall formation.</text>
</comment>
<dbReference type="GO" id="GO:0051301">
    <property type="term" value="P:cell division"/>
    <property type="evidence" value="ECO:0007669"/>
    <property type="project" value="UniProtKB-KW"/>
</dbReference>
<dbReference type="NCBIfam" id="TIGR00179">
    <property type="entry name" value="murB"/>
    <property type="match status" value="1"/>
</dbReference>
<dbReference type="UniPathway" id="UPA00219"/>
<evidence type="ECO:0000256" key="11">
    <source>
        <dbReference type="ARBA" id="ARBA00022984"/>
    </source>
</evidence>
<dbReference type="GO" id="GO:0071555">
    <property type="term" value="P:cell wall organization"/>
    <property type="evidence" value="ECO:0007669"/>
    <property type="project" value="UniProtKB-KW"/>
</dbReference>
<keyword evidence="12 16" id="KW-0560">Oxidoreductase</keyword>
<dbReference type="PANTHER" id="PTHR21071">
    <property type="entry name" value="UDP-N-ACETYLENOLPYRUVOYLGLUCOSAMINE REDUCTASE"/>
    <property type="match status" value="1"/>
</dbReference>
<proteinExistence type="inferred from homology"/>
<evidence type="ECO:0000256" key="16">
    <source>
        <dbReference type="HAMAP-Rule" id="MF_00037"/>
    </source>
</evidence>
<keyword evidence="5 16" id="KW-0963">Cytoplasm</keyword>
<keyword evidence="8 16" id="KW-0274">FAD</keyword>
<comment type="similarity">
    <text evidence="16">Belongs to the MurB family.</text>
</comment>
<evidence type="ECO:0000256" key="8">
    <source>
        <dbReference type="ARBA" id="ARBA00022827"/>
    </source>
</evidence>
<keyword evidence="14 16" id="KW-0961">Cell wall biogenesis/degradation</keyword>
<evidence type="ECO:0000256" key="4">
    <source>
        <dbReference type="ARBA" id="ARBA00004752"/>
    </source>
</evidence>
<comment type="cofactor">
    <cofactor evidence="1 16">
        <name>FAD</name>
        <dbReference type="ChEBI" id="CHEBI:57692"/>
    </cofactor>
</comment>
<evidence type="ECO:0000256" key="6">
    <source>
        <dbReference type="ARBA" id="ARBA00022618"/>
    </source>
</evidence>
<comment type="caution">
    <text evidence="18">The sequence shown here is derived from an EMBL/GenBank/DDBJ whole genome shotgun (WGS) entry which is preliminary data.</text>
</comment>
<dbReference type="InterPro" id="IPR003170">
    <property type="entry name" value="MurB"/>
</dbReference>
<comment type="catalytic activity">
    <reaction evidence="15 16">
        <text>UDP-N-acetyl-alpha-D-muramate + NADP(+) = UDP-N-acetyl-3-O-(1-carboxyvinyl)-alpha-D-glucosamine + NADPH + H(+)</text>
        <dbReference type="Rhea" id="RHEA:12248"/>
        <dbReference type="ChEBI" id="CHEBI:15378"/>
        <dbReference type="ChEBI" id="CHEBI:57783"/>
        <dbReference type="ChEBI" id="CHEBI:58349"/>
        <dbReference type="ChEBI" id="CHEBI:68483"/>
        <dbReference type="ChEBI" id="CHEBI:70757"/>
        <dbReference type="EC" id="1.3.1.98"/>
    </reaction>
</comment>
<dbReference type="Gene3D" id="3.30.465.10">
    <property type="match status" value="1"/>
</dbReference>
<comment type="subcellular location">
    <subcellularLocation>
        <location evidence="3 16">Cytoplasm</location>
    </subcellularLocation>
</comment>
<feature type="active site" evidence="16">
    <location>
        <position position="303"/>
    </location>
</feature>
<evidence type="ECO:0000256" key="15">
    <source>
        <dbReference type="ARBA" id="ARBA00048914"/>
    </source>
</evidence>
<dbReference type="EC" id="1.3.1.98" evidence="16"/>
<evidence type="ECO:0000256" key="9">
    <source>
        <dbReference type="ARBA" id="ARBA00022857"/>
    </source>
</evidence>
<reference evidence="18 19" key="1">
    <citation type="journal article" date="2016" name="Nat. Commun.">
        <title>Thousands of microbial genomes shed light on interconnected biogeochemical processes in an aquifer system.</title>
        <authorList>
            <person name="Anantharaman K."/>
            <person name="Brown C.T."/>
            <person name="Hug L.A."/>
            <person name="Sharon I."/>
            <person name="Castelle C.J."/>
            <person name="Probst A.J."/>
            <person name="Thomas B.C."/>
            <person name="Singh A."/>
            <person name="Wilkins M.J."/>
            <person name="Karaoz U."/>
            <person name="Brodie E.L."/>
            <person name="Williams K.H."/>
            <person name="Hubbard S.S."/>
            <person name="Banfield J.F."/>
        </authorList>
    </citation>
    <scope>NUCLEOTIDE SEQUENCE [LARGE SCALE GENOMIC DNA]</scope>
</reference>
<dbReference type="GO" id="GO:0009252">
    <property type="term" value="P:peptidoglycan biosynthetic process"/>
    <property type="evidence" value="ECO:0007669"/>
    <property type="project" value="UniProtKB-UniRule"/>
</dbReference>
<dbReference type="HAMAP" id="MF_00037">
    <property type="entry name" value="MurB"/>
    <property type="match status" value="1"/>
</dbReference>
<dbReference type="Gene3D" id="3.30.43.10">
    <property type="entry name" value="Uridine Diphospho-n-acetylenolpyruvylglucosamine Reductase, domain 2"/>
    <property type="match status" value="1"/>
</dbReference>
<keyword evidence="10 16" id="KW-0133">Cell shape</keyword>
<dbReference type="Pfam" id="PF02873">
    <property type="entry name" value="MurB_C"/>
    <property type="match status" value="1"/>
</dbReference>
<dbReference type="PROSITE" id="PS51387">
    <property type="entry name" value="FAD_PCMH"/>
    <property type="match status" value="1"/>
</dbReference>
<dbReference type="InterPro" id="IPR006094">
    <property type="entry name" value="Oxid_FAD_bind_N"/>
</dbReference>
<evidence type="ECO:0000259" key="17">
    <source>
        <dbReference type="PROSITE" id="PS51387"/>
    </source>
</evidence>
<evidence type="ECO:0000256" key="10">
    <source>
        <dbReference type="ARBA" id="ARBA00022960"/>
    </source>
</evidence>
<comment type="pathway">
    <text evidence="4 16">Cell wall biogenesis; peptidoglycan biosynthesis.</text>
</comment>
<dbReference type="AlphaFoldDB" id="A0A1F5Q867"/>
<gene>
    <name evidence="16" type="primary">murB</name>
    <name evidence="18" type="ORF">A3J05_02265</name>
</gene>
<evidence type="ECO:0000256" key="3">
    <source>
        <dbReference type="ARBA" id="ARBA00004496"/>
    </source>
</evidence>
<dbReference type="PANTHER" id="PTHR21071:SF4">
    <property type="entry name" value="UDP-N-ACETYLENOLPYRUVOYLGLUCOSAMINE REDUCTASE"/>
    <property type="match status" value="1"/>
</dbReference>
<dbReference type="GO" id="GO:0008360">
    <property type="term" value="P:regulation of cell shape"/>
    <property type="evidence" value="ECO:0007669"/>
    <property type="project" value="UniProtKB-KW"/>
</dbReference>
<evidence type="ECO:0000256" key="7">
    <source>
        <dbReference type="ARBA" id="ARBA00022630"/>
    </source>
</evidence>
<dbReference type="GO" id="GO:0005829">
    <property type="term" value="C:cytosol"/>
    <property type="evidence" value="ECO:0007669"/>
    <property type="project" value="TreeGrafter"/>
</dbReference>
<dbReference type="InterPro" id="IPR016166">
    <property type="entry name" value="FAD-bd_PCMH"/>
</dbReference>